<protein>
    <submittedName>
        <fullName evidence="1">Uncharacterized protein</fullName>
    </submittedName>
</protein>
<proteinExistence type="predicted"/>
<dbReference type="Proteomes" id="UP001260188">
    <property type="component" value="Unassembled WGS sequence"/>
</dbReference>
<evidence type="ECO:0000313" key="1">
    <source>
        <dbReference type="EMBL" id="MDR6167730.1"/>
    </source>
</evidence>
<dbReference type="EMBL" id="JAVIZA010000001">
    <property type="protein sequence ID" value="MDR6167730.1"/>
    <property type="molecule type" value="Genomic_DNA"/>
</dbReference>
<sequence>MARCGRSGPRVTWADLLDRLEAELIGDPTGALPWNPPAGLGPLPAHLQDRARAVVRAQADRSRQLRTELDTVRGHLDALDRIPQQHPDAVYLDVDG</sequence>
<name>A0ABU1I218_9MICO</name>
<evidence type="ECO:0000313" key="2">
    <source>
        <dbReference type="Proteomes" id="UP001260188"/>
    </source>
</evidence>
<reference evidence="1 2" key="1">
    <citation type="submission" date="2023-08" db="EMBL/GenBank/DDBJ databases">
        <title>Functional and genomic diversity of the sorghum phyllosphere microbiome.</title>
        <authorList>
            <person name="Shade A."/>
        </authorList>
    </citation>
    <scope>NUCLEOTIDE SEQUENCE [LARGE SCALE GENOMIC DNA]</scope>
    <source>
        <strain evidence="1 2">SORGH_AS_0919</strain>
    </source>
</reference>
<comment type="caution">
    <text evidence="1">The sequence shown here is derived from an EMBL/GenBank/DDBJ whole genome shotgun (WGS) entry which is preliminary data.</text>
</comment>
<gene>
    <name evidence="1" type="ORF">QE367_001934</name>
</gene>
<keyword evidence="2" id="KW-1185">Reference proteome</keyword>
<accession>A0ABU1I218</accession>
<organism evidence="1 2">
    <name type="scientific">Microbacterium paludicola</name>
    <dbReference type="NCBI Taxonomy" id="300019"/>
    <lineage>
        <taxon>Bacteria</taxon>
        <taxon>Bacillati</taxon>
        <taxon>Actinomycetota</taxon>
        <taxon>Actinomycetes</taxon>
        <taxon>Micrococcales</taxon>
        <taxon>Microbacteriaceae</taxon>
        <taxon>Microbacterium</taxon>
    </lineage>
</organism>